<dbReference type="Pfam" id="PF02080">
    <property type="entry name" value="TrkA_C"/>
    <property type="match status" value="1"/>
</dbReference>
<reference evidence="3 4" key="1">
    <citation type="journal article" date="2016" name="C (Basel)">
        <title>Selective Growth of and Electricity Production by Marine Exoelectrogenic Bacteria in Self-Aggregated Hydrogel of Microbially Reduced Graphene Oxide.</title>
        <authorList>
            <person name="Yoshida N."/>
            <person name="Goto Y."/>
            <person name="Miyata Y."/>
        </authorList>
    </citation>
    <scope>NUCLEOTIDE SEQUENCE [LARGE SCALE GENOMIC DNA]</scope>
    <source>
        <strain evidence="3 4">NIT-T3</strain>
    </source>
</reference>
<protein>
    <submittedName>
        <fullName evidence="3">Potassium uptake protein TrkA</fullName>
    </submittedName>
</protein>
<evidence type="ECO:0000313" key="4">
    <source>
        <dbReference type="Proteomes" id="UP001319827"/>
    </source>
</evidence>
<sequence length="494" mass="54070">MATGKVLIIGLGSIGLQLIRHLSRDFSLVCIDTSDLSLETARQLRGEGITTILGDATSRLVLEEAGAAEADTVIISTTTEKVNIEVARVLHEHFEVPRVVSIGITQKGIATLESLDVEVESIFNISATGIRNRLEAKTKTVHGIGLGKNEILEVEVHPNSRLVNKRLAALRSKSWRVGIIYREGNIIVPQGETSLRGKDKVVILGDPMVLKTVAEMLTFRFAHFPLEYGDTLVACFPNGTDESYLEEIGYLLSVYPLSRAMFVAARKTPELEEKLKQIAAAHSLKQYDILEATGRPFLAGLASLVKEQVRRPALLVLPKEAIEAHAFSALRKHRGKDHLVQLSTGLICPVMLAAGSFPYERVAVPCLSSPGLQRSLETTLEMSAAINYEIDALFVALSRYISSEEQAADREKMEKTVSDLRLIYKSKIREVDLTGNPITAVTGALSEHNLLVSEMASWRDSGWLASLLQPDVGWSIVRQAPVSTLLIPPVDVIA</sequence>
<dbReference type="InterPro" id="IPR036291">
    <property type="entry name" value="NAD(P)-bd_dom_sf"/>
</dbReference>
<evidence type="ECO:0000313" key="3">
    <source>
        <dbReference type="EMBL" id="BCR03485.1"/>
    </source>
</evidence>
<name>A0ABM8HSA8_9BACT</name>
<keyword evidence="4" id="KW-1185">Reference proteome</keyword>
<dbReference type="InterPro" id="IPR003148">
    <property type="entry name" value="RCK_N"/>
</dbReference>
<dbReference type="RefSeq" id="WP_221250956.1">
    <property type="nucleotide sequence ID" value="NZ_AP024355.1"/>
</dbReference>
<gene>
    <name evidence="3" type="ORF">DESUT3_05540</name>
</gene>
<dbReference type="SUPFAM" id="SSF51735">
    <property type="entry name" value="NAD(P)-binding Rossmann-fold domains"/>
    <property type="match status" value="1"/>
</dbReference>
<dbReference type="EMBL" id="AP024355">
    <property type="protein sequence ID" value="BCR03485.1"/>
    <property type="molecule type" value="Genomic_DNA"/>
</dbReference>
<dbReference type="Pfam" id="PF02254">
    <property type="entry name" value="TrkA_N"/>
    <property type="match status" value="1"/>
</dbReference>
<dbReference type="PROSITE" id="PS51202">
    <property type="entry name" value="RCK_C"/>
    <property type="match status" value="1"/>
</dbReference>
<dbReference type="InterPro" id="IPR036721">
    <property type="entry name" value="RCK_C_sf"/>
</dbReference>
<feature type="domain" description="RCK N-terminal" evidence="1">
    <location>
        <begin position="3"/>
        <end position="121"/>
    </location>
</feature>
<proteinExistence type="predicted"/>
<dbReference type="Proteomes" id="UP001319827">
    <property type="component" value="Chromosome"/>
</dbReference>
<dbReference type="Gene3D" id="3.40.50.720">
    <property type="entry name" value="NAD(P)-binding Rossmann-like Domain"/>
    <property type="match status" value="1"/>
</dbReference>
<accession>A0ABM8HSA8</accession>
<evidence type="ECO:0000259" key="1">
    <source>
        <dbReference type="PROSITE" id="PS51201"/>
    </source>
</evidence>
<evidence type="ECO:0000259" key="2">
    <source>
        <dbReference type="PROSITE" id="PS51202"/>
    </source>
</evidence>
<organism evidence="3 4">
    <name type="scientific">Desulfuromonas versatilis</name>
    <dbReference type="NCBI Taxonomy" id="2802975"/>
    <lineage>
        <taxon>Bacteria</taxon>
        <taxon>Pseudomonadati</taxon>
        <taxon>Thermodesulfobacteriota</taxon>
        <taxon>Desulfuromonadia</taxon>
        <taxon>Desulfuromonadales</taxon>
        <taxon>Desulfuromonadaceae</taxon>
        <taxon>Desulfuromonas</taxon>
    </lineage>
</organism>
<dbReference type="SUPFAM" id="SSF116726">
    <property type="entry name" value="TrkA C-terminal domain-like"/>
    <property type="match status" value="1"/>
</dbReference>
<dbReference type="InterPro" id="IPR006037">
    <property type="entry name" value="RCK_C"/>
</dbReference>
<feature type="domain" description="RCK C-terminal" evidence="2">
    <location>
        <begin position="139"/>
        <end position="219"/>
    </location>
</feature>
<dbReference type="InterPro" id="IPR050721">
    <property type="entry name" value="Trk_Ktr_HKT_K-transport"/>
</dbReference>
<dbReference type="PANTHER" id="PTHR43833">
    <property type="entry name" value="POTASSIUM CHANNEL PROTEIN 2-RELATED-RELATED"/>
    <property type="match status" value="1"/>
</dbReference>
<reference evidence="3 4" key="2">
    <citation type="journal article" date="2021" name="Int. J. Syst. Evol. Microbiol.">
        <title>Isolation and Polyphasic Characterization of Desulfuromonas versatilis sp. Nov., an Electrogenic Bacteria Capable of Versatile Metabolism Isolated from a Graphene Oxide-Reducing Enrichment Culture.</title>
        <authorList>
            <person name="Xie L."/>
            <person name="Yoshida N."/>
            <person name="Ishii S."/>
            <person name="Meng L."/>
        </authorList>
    </citation>
    <scope>NUCLEOTIDE SEQUENCE [LARGE SCALE GENOMIC DNA]</scope>
    <source>
        <strain evidence="3 4">NIT-T3</strain>
    </source>
</reference>
<dbReference type="PROSITE" id="PS51201">
    <property type="entry name" value="RCK_N"/>
    <property type="match status" value="1"/>
</dbReference>
<dbReference type="Gene3D" id="3.30.70.1450">
    <property type="entry name" value="Regulator of K+ conductance, C-terminal domain"/>
    <property type="match status" value="1"/>
</dbReference>